<feature type="coiled-coil region" evidence="1">
    <location>
        <begin position="445"/>
        <end position="542"/>
    </location>
</feature>
<organism evidence="2">
    <name type="scientific">Siphoviridae sp. ctOCb13</name>
    <dbReference type="NCBI Taxonomy" id="2825477"/>
    <lineage>
        <taxon>Viruses</taxon>
        <taxon>Duplodnaviria</taxon>
        <taxon>Heunggongvirae</taxon>
        <taxon>Uroviricota</taxon>
        <taxon>Caudoviricetes</taxon>
    </lineage>
</organism>
<dbReference type="InterPro" id="IPR027417">
    <property type="entry name" value="P-loop_NTPase"/>
</dbReference>
<feature type="coiled-coil region" evidence="1">
    <location>
        <begin position="202"/>
        <end position="342"/>
    </location>
</feature>
<evidence type="ECO:0000313" key="2">
    <source>
        <dbReference type="EMBL" id="DAE12611.1"/>
    </source>
</evidence>
<dbReference type="Gene3D" id="3.40.50.300">
    <property type="entry name" value="P-loop containing nucleotide triphosphate hydrolases"/>
    <property type="match status" value="2"/>
</dbReference>
<dbReference type="PANTHER" id="PTHR32114">
    <property type="entry name" value="ABC TRANSPORTER ABCH.3"/>
    <property type="match status" value="1"/>
</dbReference>
<proteinExistence type="predicted"/>
<feature type="coiled-coil region" evidence="1">
    <location>
        <begin position="375"/>
        <end position="409"/>
    </location>
</feature>
<feature type="coiled-coil region" evidence="1">
    <location>
        <begin position="595"/>
        <end position="629"/>
    </location>
</feature>
<dbReference type="CDD" id="cd00267">
    <property type="entry name" value="ABC_ATPase"/>
    <property type="match status" value="1"/>
</dbReference>
<dbReference type="PANTHER" id="PTHR32114:SF2">
    <property type="entry name" value="ABC TRANSPORTER ABCH.3"/>
    <property type="match status" value="1"/>
</dbReference>
<keyword evidence="1" id="KW-0175">Coiled coil</keyword>
<dbReference type="EMBL" id="BK015555">
    <property type="protein sequence ID" value="DAE12611.1"/>
    <property type="molecule type" value="Genomic_DNA"/>
</dbReference>
<evidence type="ECO:0000256" key="1">
    <source>
        <dbReference type="SAM" id="Coils"/>
    </source>
</evidence>
<protein>
    <submittedName>
        <fullName evidence="2">STRUCTURAL MAINTENANCE OF CHROMOSOMES PROTEIN</fullName>
    </submittedName>
</protein>
<reference evidence="2" key="1">
    <citation type="journal article" date="2021" name="Proc. Natl. Acad. Sci. U.S.A.">
        <title>A Catalog of Tens of Thousands of Viruses from Human Metagenomes Reveals Hidden Associations with Chronic Diseases.</title>
        <authorList>
            <person name="Tisza M.J."/>
            <person name="Buck C.B."/>
        </authorList>
    </citation>
    <scope>NUCLEOTIDE SEQUENCE</scope>
    <source>
        <strain evidence="2">CtOCb13</strain>
    </source>
</reference>
<dbReference type="SUPFAM" id="SSF52540">
    <property type="entry name" value="P-loop containing nucleoside triphosphate hydrolases"/>
    <property type="match status" value="1"/>
</dbReference>
<sequence>MWKLTEIKIRNIVSFHEAVLTITQGVATLIFGKNEDNASQPCNGSGKSSLIEAISFALTGEQLRKVKSVEEIINDHADEAYVYLRLDNGFNDNSFIIERTISRNAPQTIECHKYNGAGEEIEMDKTIQPTVSDYNKFILNEIGLSKDDIYNNFILCDNKYESFFDCSDKNKKEVINRFSNGIIIDESIARVQSDMEPIVVELTEANNQVINVKGSIAAIENELDLVDEKNANAKQEREARISRLDGQIQKCREDIEATEDKKQKGEKRLQLLQKLQKEIASLEASDTSLLESYQLIKAMCQKHELGTINEYDVLSQQYKKDLAALKAEIDDITAKIKSQNELVGKRRLAYNQQNEQYKLHYNEQNELTEKDKQLIEKINQEVVKIDQQLDKIEEQIKANKNRQAELSALIAHNSAMMDGVVICPKCEHKFFLDNKVTVEEIRANLISYRTEMEDKKTAVKKLNEKFDQIDEQAESKTEKIEALNQQIKGRYGALDTEYSALIALSREIDEIERTIASFQKKLTTAQNDVDKLNGKIEVMRNRLFGEITGVLEGRVMNGDNYLAQLASSIKFIQGQMTQYQQSKRELIEAPETDFAASLKASLEKYRNDLQTAEEKAADVQKEYNILKEQEVHFTMFKSHIARKKIDALSLIVNDFLEKIGSDIRLKLEGFTVTKTGKLRDKISVQVMRDGIDCGSYHKFSGGEKARLNLACILSLHTLTNSNCEDGKGLDFIIIDELLDKSDEMGMATYCEALNKLGQTALLITQGGVSEGYPHKLLIVKKQGISTISN</sequence>
<accession>A0A8S5Q1J2</accession>
<name>A0A8S5Q1J2_9CAUD</name>
<dbReference type="Gene3D" id="6.10.140.920">
    <property type="match status" value="1"/>
</dbReference>